<comment type="caution">
    <text evidence="3">The sequence shown here is derived from an EMBL/GenBank/DDBJ whole genome shotgun (WGS) entry which is preliminary data.</text>
</comment>
<evidence type="ECO:0000256" key="1">
    <source>
        <dbReference type="SAM" id="SignalP"/>
    </source>
</evidence>
<evidence type="ECO:0000313" key="3">
    <source>
        <dbReference type="EMBL" id="MCA6074680.1"/>
    </source>
</evidence>
<dbReference type="EMBL" id="JAIXNE010000004">
    <property type="protein sequence ID" value="MCA6076985.1"/>
    <property type="molecule type" value="Genomic_DNA"/>
</dbReference>
<feature type="signal peptide" evidence="1">
    <location>
        <begin position="1"/>
        <end position="22"/>
    </location>
</feature>
<keyword evidence="1" id="KW-0732">Signal</keyword>
<evidence type="ECO:0000313" key="6">
    <source>
        <dbReference type="Proteomes" id="UP001139409"/>
    </source>
</evidence>
<dbReference type="AlphaFoldDB" id="A0A9X1HPA8"/>
<gene>
    <name evidence="3" type="ORF">LDX50_07350</name>
    <name evidence="4" type="ORF">LDX50_13320</name>
    <name evidence="5" type="ORF">LDX50_19040</name>
</gene>
<reference evidence="3" key="1">
    <citation type="submission" date="2021-09" db="EMBL/GenBank/DDBJ databases">
        <title>Fulvivirga sp. isolated from coastal sediment.</title>
        <authorList>
            <person name="Yu H."/>
        </authorList>
    </citation>
    <scope>NUCLEOTIDE SEQUENCE</scope>
    <source>
        <strain evidence="3">1062</strain>
    </source>
</reference>
<dbReference type="EMBL" id="JAIXNE010000003">
    <property type="protein sequence ID" value="MCA6075857.1"/>
    <property type="molecule type" value="Genomic_DNA"/>
</dbReference>
<protein>
    <submittedName>
        <fullName evidence="3">DUF4412 domain-containing protein</fullName>
    </submittedName>
</protein>
<sequence>MKTRNVILFLLAAFFITTSADAQLLKKLKQAAEDGVQEAVERRVAHEIEKAAQKQTDRYLEQIFGPPTQYEGAGYDYSEMLKGIDLNVETEDSYHFEGFTDMEISGTDEKGKEIDPTQFRTFMSTNAEVWAMQLETDDKDLERTVMIFDNTHKATIMLLENKKGEKSRVAYGLDWSKMMDSSIESTMDSMKVADFNITKTGNTKTIMGYTCNEYQTETDEYTARYWVSEEPIQGYSSYWSKNNFLFSQQMKKKYATYFDQLPEGDVLEMNYVSKTGDGDTTMKIIEINTTENFDFVMADYENGLEQTEEQ</sequence>
<feature type="chain" id="PRO_5041194987" evidence="1">
    <location>
        <begin position="23"/>
        <end position="310"/>
    </location>
</feature>
<dbReference type="RefSeq" id="WP_225697793.1">
    <property type="nucleotide sequence ID" value="NZ_JAIXNE010000002.1"/>
</dbReference>
<evidence type="ECO:0000259" key="2">
    <source>
        <dbReference type="Pfam" id="PF14371"/>
    </source>
</evidence>
<evidence type="ECO:0000313" key="4">
    <source>
        <dbReference type="EMBL" id="MCA6075857.1"/>
    </source>
</evidence>
<evidence type="ECO:0000313" key="5">
    <source>
        <dbReference type="EMBL" id="MCA6076985.1"/>
    </source>
</evidence>
<accession>A0A9X1HPA8</accession>
<dbReference type="Pfam" id="PF14371">
    <property type="entry name" value="DUF4412"/>
    <property type="match status" value="1"/>
</dbReference>
<feature type="domain" description="DUF4412" evidence="2">
    <location>
        <begin position="96"/>
        <end position="245"/>
    </location>
</feature>
<dbReference type="Proteomes" id="UP001139409">
    <property type="component" value="Unassembled WGS sequence"/>
</dbReference>
<name>A0A9X1HPA8_9BACT</name>
<keyword evidence="6" id="KW-1185">Reference proteome</keyword>
<dbReference type="InterPro" id="IPR025524">
    <property type="entry name" value="DUF4412"/>
</dbReference>
<proteinExistence type="predicted"/>
<dbReference type="EMBL" id="JAIXNE010000002">
    <property type="protein sequence ID" value="MCA6074680.1"/>
    <property type="molecule type" value="Genomic_DNA"/>
</dbReference>
<organism evidence="3 6">
    <name type="scientific">Fulvivirga sedimenti</name>
    <dbReference type="NCBI Taxonomy" id="2879465"/>
    <lineage>
        <taxon>Bacteria</taxon>
        <taxon>Pseudomonadati</taxon>
        <taxon>Bacteroidota</taxon>
        <taxon>Cytophagia</taxon>
        <taxon>Cytophagales</taxon>
        <taxon>Fulvivirgaceae</taxon>
        <taxon>Fulvivirga</taxon>
    </lineage>
</organism>